<evidence type="ECO:0000313" key="1">
    <source>
        <dbReference type="EMBL" id="VDN53195.1"/>
    </source>
</evidence>
<proteinExistence type="predicted"/>
<reference evidence="1 3" key="2">
    <citation type="submission" date="2018-11" db="EMBL/GenBank/DDBJ databases">
        <authorList>
            <consortium name="Pathogen Informatics"/>
        </authorList>
    </citation>
    <scope>NUCLEOTIDE SEQUENCE [LARGE SCALE GENOMIC DNA]</scope>
</reference>
<protein>
    <submittedName>
        <fullName evidence="4">Kinesin motor domain-containing protein</fullName>
    </submittedName>
</protein>
<dbReference type="Proteomes" id="UP000038040">
    <property type="component" value="Unplaced"/>
</dbReference>
<evidence type="ECO:0000313" key="2">
    <source>
        <dbReference type="Proteomes" id="UP000038040"/>
    </source>
</evidence>
<reference evidence="4" key="1">
    <citation type="submission" date="2017-02" db="UniProtKB">
        <authorList>
            <consortium name="WormBaseParasite"/>
        </authorList>
    </citation>
    <scope>IDENTIFICATION</scope>
</reference>
<evidence type="ECO:0000313" key="4">
    <source>
        <dbReference type="WBParaSite" id="DME_0000946801-mRNA-1"/>
    </source>
</evidence>
<dbReference type="WBParaSite" id="DME_0000946801-mRNA-1">
    <property type="protein sequence ID" value="DME_0000946801-mRNA-1"/>
    <property type="gene ID" value="DME_0000946801"/>
</dbReference>
<sequence length="89" mass="10046">MVRDTNGVSLKIIEDHPLRKNSLRPNLTTICYLEVISGNHRLNPDKDSLRTGTLQMLPIVFHITSSTNVLSGMAKGNNTRYIAEKQFYS</sequence>
<accession>A0A0N4UNI6</accession>
<dbReference type="EMBL" id="UYYG01000110">
    <property type="protein sequence ID" value="VDN53195.1"/>
    <property type="molecule type" value="Genomic_DNA"/>
</dbReference>
<gene>
    <name evidence="1" type="ORF">DME_LOCUS3168</name>
</gene>
<evidence type="ECO:0000313" key="3">
    <source>
        <dbReference type="Proteomes" id="UP000274756"/>
    </source>
</evidence>
<name>A0A0N4UNI6_DRAME</name>
<dbReference type="Proteomes" id="UP000274756">
    <property type="component" value="Unassembled WGS sequence"/>
</dbReference>
<dbReference type="AlphaFoldDB" id="A0A0N4UNI6"/>
<keyword evidence="3" id="KW-1185">Reference proteome</keyword>
<organism evidence="2 4">
    <name type="scientific">Dracunculus medinensis</name>
    <name type="common">Guinea worm</name>
    <dbReference type="NCBI Taxonomy" id="318479"/>
    <lineage>
        <taxon>Eukaryota</taxon>
        <taxon>Metazoa</taxon>
        <taxon>Ecdysozoa</taxon>
        <taxon>Nematoda</taxon>
        <taxon>Chromadorea</taxon>
        <taxon>Rhabditida</taxon>
        <taxon>Spirurina</taxon>
        <taxon>Dracunculoidea</taxon>
        <taxon>Dracunculidae</taxon>
        <taxon>Dracunculus</taxon>
    </lineage>
</organism>